<dbReference type="RefSeq" id="WP_091453189.1">
    <property type="nucleotide sequence ID" value="NZ_FMHU01000001.1"/>
</dbReference>
<feature type="compositionally biased region" description="Pro residues" evidence="1">
    <location>
        <begin position="68"/>
        <end position="77"/>
    </location>
</feature>
<keyword evidence="3" id="KW-1185">Reference proteome</keyword>
<dbReference type="EMBL" id="FMHU01000001">
    <property type="protein sequence ID" value="SCL15073.1"/>
    <property type="molecule type" value="Genomic_DNA"/>
</dbReference>
<proteinExistence type="predicted"/>
<sequence>MSLTREQAAQALGMKTREVVDVVRDGDGYVVTTHDGQRTPVARTGEVARRSRVNGNDRTTPAAGTPVTPTPTPPPAGPDSAGAVPDGSAAEVMTWVGVDVDRAIVALAVEEARDKPRSGLVGDLQKVVRSGSGE</sequence>
<dbReference type="Proteomes" id="UP000198906">
    <property type="component" value="Unassembled WGS sequence"/>
</dbReference>
<dbReference type="AlphaFoldDB" id="A0A1C6RD44"/>
<name>A0A1C6RD44_9ACTN</name>
<evidence type="ECO:0000313" key="3">
    <source>
        <dbReference type="Proteomes" id="UP000198906"/>
    </source>
</evidence>
<feature type="region of interest" description="Disordered" evidence="1">
    <location>
        <begin position="31"/>
        <end position="86"/>
    </location>
</feature>
<evidence type="ECO:0000256" key="1">
    <source>
        <dbReference type="SAM" id="MobiDB-lite"/>
    </source>
</evidence>
<protein>
    <submittedName>
        <fullName evidence="2">Uncharacterized protein</fullName>
    </submittedName>
</protein>
<gene>
    <name evidence="2" type="ORF">GA0074694_1041</name>
</gene>
<dbReference type="STRING" id="47866.GA0074694_1041"/>
<organism evidence="2 3">
    <name type="scientific">Micromonospora inyonensis</name>
    <dbReference type="NCBI Taxonomy" id="47866"/>
    <lineage>
        <taxon>Bacteria</taxon>
        <taxon>Bacillati</taxon>
        <taxon>Actinomycetota</taxon>
        <taxon>Actinomycetes</taxon>
        <taxon>Micromonosporales</taxon>
        <taxon>Micromonosporaceae</taxon>
        <taxon>Micromonospora</taxon>
    </lineage>
</organism>
<accession>A0A1C6RD44</accession>
<evidence type="ECO:0000313" key="2">
    <source>
        <dbReference type="EMBL" id="SCL15073.1"/>
    </source>
</evidence>
<reference evidence="3" key="1">
    <citation type="submission" date="2016-06" db="EMBL/GenBank/DDBJ databases">
        <authorList>
            <person name="Varghese N."/>
        </authorList>
    </citation>
    <scope>NUCLEOTIDE SEQUENCE [LARGE SCALE GENOMIC DNA]</scope>
    <source>
        <strain evidence="3">DSM 46123</strain>
    </source>
</reference>